<comment type="caution">
    <text evidence="3">The sequence shown here is derived from an EMBL/GenBank/DDBJ whole genome shotgun (WGS) entry which is preliminary data.</text>
</comment>
<sequence length="388" mass="41496">MSNPAPPLAPTSARGQGLDALRFVAAAFVVLYHLGPTAPVPLSQIWPVMDRGWLATNFFLLLSGYVLGRAYGPRLDGQPVRPWRFVSKRLQRIWPAQAAVLAGLLALVLAAALIGQAPDHPERFTALGFVSQLTLTQAWGFGGEGWNEPSWTLSALLVCYLAFPLLWRVSRRLSGGLSAALLAPLMIGAAAALSVGLLDHSLYDLPSGMGVLRALPLFAAGVLTARFAEGLRLSRASAFALAVTGLGSAAVLQATPDSEGAALASMGAILLGVVGLDLFRFRPSLGLRRAADLSFALFITHTLTGAVWSSLTEQLPDSLSESPVMAWSLWAAGLPLALAAAWLFDRVFDQPVQRWLSERRPPESRAWIARLRARRTAQTPSDTPWPAA</sequence>
<keyword evidence="3" id="KW-0012">Acyltransferase</keyword>
<feature type="transmembrane region" description="Helical" evidence="1">
    <location>
        <begin position="236"/>
        <end position="255"/>
    </location>
</feature>
<keyword evidence="1" id="KW-0812">Transmembrane</keyword>
<feature type="transmembrane region" description="Helical" evidence="1">
    <location>
        <begin position="293"/>
        <end position="312"/>
    </location>
</feature>
<dbReference type="Proteomes" id="UP001169063">
    <property type="component" value="Unassembled WGS sequence"/>
</dbReference>
<accession>A0ABT8SIA1</accession>
<dbReference type="PANTHER" id="PTHR23028:SF53">
    <property type="entry name" value="ACYL_TRANSF_3 DOMAIN-CONTAINING PROTEIN"/>
    <property type="match status" value="1"/>
</dbReference>
<dbReference type="GO" id="GO:0016746">
    <property type="term" value="F:acyltransferase activity"/>
    <property type="evidence" value="ECO:0007669"/>
    <property type="project" value="UniProtKB-KW"/>
</dbReference>
<organism evidence="3 4">
    <name type="scientific">Peiella sedimenti</name>
    <dbReference type="NCBI Taxonomy" id="3061083"/>
    <lineage>
        <taxon>Bacteria</taxon>
        <taxon>Pseudomonadati</taxon>
        <taxon>Pseudomonadota</taxon>
        <taxon>Alphaproteobacteria</taxon>
        <taxon>Caulobacterales</taxon>
        <taxon>Caulobacteraceae</taxon>
        <taxon>Peiella</taxon>
    </lineage>
</organism>
<evidence type="ECO:0000256" key="1">
    <source>
        <dbReference type="SAM" id="Phobius"/>
    </source>
</evidence>
<feature type="transmembrane region" description="Helical" evidence="1">
    <location>
        <begin position="179"/>
        <end position="198"/>
    </location>
</feature>
<proteinExistence type="predicted"/>
<evidence type="ECO:0000313" key="3">
    <source>
        <dbReference type="EMBL" id="MDO1558287.1"/>
    </source>
</evidence>
<evidence type="ECO:0000259" key="2">
    <source>
        <dbReference type="Pfam" id="PF01757"/>
    </source>
</evidence>
<reference evidence="3" key="1">
    <citation type="submission" date="2023-07" db="EMBL/GenBank/DDBJ databases">
        <title>Brevundimonas soil sp. nov., isolated from the soil of chemical plant.</title>
        <authorList>
            <person name="Wu N."/>
        </authorList>
    </citation>
    <scope>NUCLEOTIDE SEQUENCE</scope>
    <source>
        <strain evidence="3">XZ-24</strain>
    </source>
</reference>
<keyword evidence="3" id="KW-0808">Transferase</keyword>
<dbReference type="EMBL" id="JAUKTR010000001">
    <property type="protein sequence ID" value="MDO1558287.1"/>
    <property type="molecule type" value="Genomic_DNA"/>
</dbReference>
<keyword evidence="1" id="KW-1133">Transmembrane helix</keyword>
<keyword evidence="1" id="KW-0472">Membrane</keyword>
<feature type="transmembrane region" description="Helical" evidence="1">
    <location>
        <begin position="20"/>
        <end position="40"/>
    </location>
</feature>
<protein>
    <submittedName>
        <fullName evidence="3">Acyltransferase</fullName>
        <ecNumber evidence="3">2.3.-.-</ecNumber>
    </submittedName>
</protein>
<feature type="transmembrane region" description="Helical" evidence="1">
    <location>
        <begin position="210"/>
        <end position="229"/>
    </location>
</feature>
<name>A0ABT8SIA1_9CAUL</name>
<dbReference type="InterPro" id="IPR050879">
    <property type="entry name" value="Acyltransferase_3"/>
</dbReference>
<feature type="transmembrane region" description="Helical" evidence="1">
    <location>
        <begin position="93"/>
        <end position="114"/>
    </location>
</feature>
<feature type="transmembrane region" description="Helical" evidence="1">
    <location>
        <begin position="324"/>
        <end position="344"/>
    </location>
</feature>
<feature type="transmembrane region" description="Helical" evidence="1">
    <location>
        <begin position="149"/>
        <end position="167"/>
    </location>
</feature>
<dbReference type="Pfam" id="PF01757">
    <property type="entry name" value="Acyl_transf_3"/>
    <property type="match status" value="1"/>
</dbReference>
<dbReference type="RefSeq" id="WP_302108707.1">
    <property type="nucleotide sequence ID" value="NZ_JAUKTR010000001.1"/>
</dbReference>
<gene>
    <name evidence="3" type="ORF">Q0812_02425</name>
</gene>
<keyword evidence="4" id="KW-1185">Reference proteome</keyword>
<feature type="domain" description="Acyltransferase 3" evidence="2">
    <location>
        <begin position="17"/>
        <end position="344"/>
    </location>
</feature>
<dbReference type="PANTHER" id="PTHR23028">
    <property type="entry name" value="ACETYLTRANSFERASE"/>
    <property type="match status" value="1"/>
</dbReference>
<evidence type="ECO:0000313" key="4">
    <source>
        <dbReference type="Proteomes" id="UP001169063"/>
    </source>
</evidence>
<dbReference type="InterPro" id="IPR002656">
    <property type="entry name" value="Acyl_transf_3_dom"/>
</dbReference>
<feature type="transmembrane region" description="Helical" evidence="1">
    <location>
        <begin position="52"/>
        <end position="72"/>
    </location>
</feature>
<feature type="transmembrane region" description="Helical" evidence="1">
    <location>
        <begin position="261"/>
        <end position="281"/>
    </location>
</feature>
<dbReference type="EC" id="2.3.-.-" evidence="3"/>